<dbReference type="Pfam" id="PF04030">
    <property type="entry name" value="ALO"/>
    <property type="match status" value="1"/>
</dbReference>
<gene>
    <name evidence="5" type="primary">fas5</name>
    <name evidence="5" type="ORF">GJW-30_1_01607</name>
</gene>
<sequence>MPSFFSRHKKGVSLAAIVVALAGVYGFRKAQYYAADPVGEKDCGPLTVPATGTQTQGTAPSAVKPLEGVTWSQLGGTINDVSCLNRAEIFGVVEVKNESDIGKVIAFAREHNLTVTAAGVRHAMGGHAFRKGGIVLDMRKFNAVRVNADAKTMTVQSGAAWHDIQNILHPRFAVKAMQSTDIFTVGGSISVNAHGMDHQAGAMARSIKSMRVMMADGTIEAISRDKNRELFDLVVGGYGLFGVIIDATLEIVDNAVYQTGRRMLDYKDFPATFEREIAPNKNIALMYGHLSTAPSSFLREMLIYTYTKSDDANAVRKDLGEVSGIKMRRLVFNLSKKGGFFQEMKWFSEKHIEHRMENCTVTRTQAIGSGEACLVNRNDPMHDSVPYLRNALKNDTDILHEYFVPRDKLVPFIDAMRDVLLANKTNLLNASVRVVDQEDNFLTYAPQPSFSVVLYINQTTDDEGNAKMRKVTQELIDLTQRFGGRYFLPYQLYASPQQLQAAYPQVHDFFAAKRKYDPNGMFRNTFSEKYAAAVEK</sequence>
<keyword evidence="1" id="KW-0285">Flavoprotein</keyword>
<dbReference type="PANTHER" id="PTHR43762:SF1">
    <property type="entry name" value="D-ARABINONO-1,4-LACTONE OXIDASE"/>
    <property type="match status" value="1"/>
</dbReference>
<keyword evidence="3" id="KW-0560">Oxidoreductase</keyword>
<dbReference type="KEGG" id="vgo:GJW-30_1_01607"/>
<dbReference type="InterPro" id="IPR016167">
    <property type="entry name" value="FAD-bd_PCMH_sub1"/>
</dbReference>
<dbReference type="Proteomes" id="UP000236884">
    <property type="component" value="Chromosome"/>
</dbReference>
<dbReference type="SUPFAM" id="SSF55103">
    <property type="entry name" value="FAD-linked oxidases, C-terminal domain"/>
    <property type="match status" value="1"/>
</dbReference>
<organism evidence="5 6">
    <name type="scientific">Variibacter gotjawalensis</name>
    <dbReference type="NCBI Taxonomy" id="1333996"/>
    <lineage>
        <taxon>Bacteria</taxon>
        <taxon>Pseudomonadati</taxon>
        <taxon>Pseudomonadota</taxon>
        <taxon>Alphaproteobacteria</taxon>
        <taxon>Hyphomicrobiales</taxon>
        <taxon>Nitrobacteraceae</taxon>
        <taxon>Variibacter</taxon>
    </lineage>
</organism>
<evidence type="ECO:0000256" key="3">
    <source>
        <dbReference type="ARBA" id="ARBA00023002"/>
    </source>
</evidence>
<dbReference type="InterPro" id="IPR016164">
    <property type="entry name" value="FAD-linked_Oxase-like_C"/>
</dbReference>
<dbReference type="EMBL" id="AP014946">
    <property type="protein sequence ID" value="BAT59078.1"/>
    <property type="molecule type" value="Genomic_DNA"/>
</dbReference>
<dbReference type="PROSITE" id="PS51387">
    <property type="entry name" value="FAD_PCMH"/>
    <property type="match status" value="1"/>
</dbReference>
<dbReference type="InterPro" id="IPR016166">
    <property type="entry name" value="FAD-bd_PCMH"/>
</dbReference>
<dbReference type="InterPro" id="IPR016169">
    <property type="entry name" value="FAD-bd_PCMH_sub2"/>
</dbReference>
<dbReference type="RefSeq" id="WP_197703778.1">
    <property type="nucleotide sequence ID" value="NZ_AP014946.1"/>
</dbReference>
<dbReference type="GO" id="GO:0071949">
    <property type="term" value="F:FAD binding"/>
    <property type="evidence" value="ECO:0007669"/>
    <property type="project" value="InterPro"/>
</dbReference>
<proteinExistence type="predicted"/>
<name>A0A0S3PT00_9BRAD</name>
<evidence type="ECO:0000256" key="2">
    <source>
        <dbReference type="ARBA" id="ARBA00022827"/>
    </source>
</evidence>
<dbReference type="Gene3D" id="1.10.45.10">
    <property type="entry name" value="Vanillyl-alcohol Oxidase, Chain A, domain 4"/>
    <property type="match status" value="1"/>
</dbReference>
<dbReference type="InterPro" id="IPR007173">
    <property type="entry name" value="ALO_C"/>
</dbReference>
<dbReference type="InterPro" id="IPR016171">
    <property type="entry name" value="Vanillyl_alc_oxidase_C-sub2"/>
</dbReference>
<dbReference type="InterPro" id="IPR006094">
    <property type="entry name" value="Oxid_FAD_bind_N"/>
</dbReference>
<reference evidence="5 6" key="1">
    <citation type="submission" date="2015-08" db="EMBL/GenBank/DDBJ databases">
        <title>Investigation of the bacterial diversity of lava forest soil.</title>
        <authorList>
            <person name="Lee J.S."/>
        </authorList>
    </citation>
    <scope>NUCLEOTIDE SEQUENCE [LARGE SCALE GENOMIC DNA]</scope>
    <source>
        <strain evidence="5 6">GJW-30</strain>
    </source>
</reference>
<dbReference type="InterPro" id="IPR036318">
    <property type="entry name" value="FAD-bd_PCMH-like_sf"/>
</dbReference>
<dbReference type="Pfam" id="PF01565">
    <property type="entry name" value="FAD_binding_4"/>
    <property type="match status" value="1"/>
</dbReference>
<dbReference type="Gene3D" id="3.30.465.10">
    <property type="match status" value="1"/>
</dbReference>
<dbReference type="GO" id="GO:0003885">
    <property type="term" value="F:D-arabinono-1,4-lactone oxidase activity"/>
    <property type="evidence" value="ECO:0007669"/>
    <property type="project" value="InterPro"/>
</dbReference>
<protein>
    <submittedName>
        <fullName evidence="5">Putative oxidoreductase ORF5 in fasciation locus</fullName>
    </submittedName>
</protein>
<dbReference type="PANTHER" id="PTHR43762">
    <property type="entry name" value="L-GULONOLACTONE OXIDASE"/>
    <property type="match status" value="1"/>
</dbReference>
<keyword evidence="2" id="KW-0274">FAD</keyword>
<dbReference type="SUPFAM" id="SSF56176">
    <property type="entry name" value="FAD-binding/transporter-associated domain-like"/>
    <property type="match status" value="1"/>
</dbReference>
<dbReference type="InterPro" id="IPR010031">
    <property type="entry name" value="FAD_lactone_oxidase-like"/>
</dbReference>
<feature type="domain" description="FAD-binding PCMH-type" evidence="4">
    <location>
        <begin position="85"/>
        <end position="254"/>
    </location>
</feature>
<dbReference type="AlphaFoldDB" id="A0A0S3PT00"/>
<evidence type="ECO:0000313" key="5">
    <source>
        <dbReference type="EMBL" id="BAT59078.1"/>
    </source>
</evidence>
<evidence type="ECO:0000259" key="4">
    <source>
        <dbReference type="PROSITE" id="PS51387"/>
    </source>
</evidence>
<evidence type="ECO:0000256" key="1">
    <source>
        <dbReference type="ARBA" id="ARBA00022630"/>
    </source>
</evidence>
<dbReference type="GO" id="GO:0016020">
    <property type="term" value="C:membrane"/>
    <property type="evidence" value="ECO:0007669"/>
    <property type="project" value="InterPro"/>
</dbReference>
<accession>A0A0S3PT00</accession>
<dbReference type="Gene3D" id="3.30.43.10">
    <property type="entry name" value="Uridine Diphospho-n-acetylenolpyruvylglucosamine Reductase, domain 2"/>
    <property type="match status" value="1"/>
</dbReference>
<evidence type="ECO:0000313" key="6">
    <source>
        <dbReference type="Proteomes" id="UP000236884"/>
    </source>
</evidence>
<keyword evidence="6" id="KW-1185">Reference proteome</keyword>